<gene>
    <name evidence="3" type="ORF">FFLO_02295</name>
</gene>
<evidence type="ECO:0000313" key="4">
    <source>
        <dbReference type="Proteomes" id="UP000812966"/>
    </source>
</evidence>
<dbReference type="NCBIfam" id="NF001985">
    <property type="entry name" value="PRK00777.1"/>
    <property type="match status" value="1"/>
</dbReference>
<dbReference type="PANTHER" id="PTHR10695">
    <property type="entry name" value="DEPHOSPHO-COA KINASE-RELATED"/>
    <property type="match status" value="1"/>
</dbReference>
<comment type="caution">
    <text evidence="3">The sequence shown here is derived from an EMBL/GenBank/DDBJ whole genome shotgun (WGS) entry which is preliminary data.</text>
</comment>
<dbReference type="SUPFAM" id="SSF52374">
    <property type="entry name" value="Nucleotidylyl transferase"/>
    <property type="match status" value="1"/>
</dbReference>
<organism evidence="3 4">
    <name type="scientific">Filobasidium floriforme</name>
    <dbReference type="NCBI Taxonomy" id="5210"/>
    <lineage>
        <taxon>Eukaryota</taxon>
        <taxon>Fungi</taxon>
        <taxon>Dikarya</taxon>
        <taxon>Basidiomycota</taxon>
        <taxon>Agaricomycotina</taxon>
        <taxon>Tremellomycetes</taxon>
        <taxon>Filobasidiales</taxon>
        <taxon>Filobasidiaceae</taxon>
        <taxon>Filobasidium</taxon>
    </lineage>
</organism>
<evidence type="ECO:0000313" key="3">
    <source>
        <dbReference type="EMBL" id="KAG7562307.1"/>
    </source>
</evidence>
<feature type="compositionally biased region" description="Polar residues" evidence="1">
    <location>
        <begin position="165"/>
        <end position="175"/>
    </location>
</feature>
<dbReference type="GO" id="GO:0015937">
    <property type="term" value="P:coenzyme A biosynthetic process"/>
    <property type="evidence" value="ECO:0007669"/>
    <property type="project" value="TreeGrafter"/>
</dbReference>
<dbReference type="InterPro" id="IPR004821">
    <property type="entry name" value="Cyt_trans-like"/>
</dbReference>
<dbReference type="PANTHER" id="PTHR10695:SF46">
    <property type="entry name" value="BIFUNCTIONAL COENZYME A SYNTHASE-RELATED"/>
    <property type="match status" value="1"/>
</dbReference>
<protein>
    <recommendedName>
        <fullName evidence="2">Cytidyltransferase-like domain-containing protein</fullName>
    </recommendedName>
</protein>
<accession>A0A8K0NU68</accession>
<dbReference type="Proteomes" id="UP000812966">
    <property type="component" value="Unassembled WGS sequence"/>
</dbReference>
<proteinExistence type="predicted"/>
<name>A0A8K0NU68_9TREE</name>
<dbReference type="GO" id="GO:0004140">
    <property type="term" value="F:dephospho-CoA kinase activity"/>
    <property type="evidence" value="ECO:0007669"/>
    <property type="project" value="TreeGrafter"/>
</dbReference>
<dbReference type="InterPro" id="IPR014729">
    <property type="entry name" value="Rossmann-like_a/b/a_fold"/>
</dbReference>
<dbReference type="AlphaFoldDB" id="A0A8K0NU68"/>
<evidence type="ECO:0000259" key="2">
    <source>
        <dbReference type="Pfam" id="PF01467"/>
    </source>
</evidence>
<evidence type="ECO:0000256" key="1">
    <source>
        <dbReference type="SAM" id="MobiDB-lite"/>
    </source>
</evidence>
<dbReference type="Pfam" id="PF01467">
    <property type="entry name" value="CTP_transf_like"/>
    <property type="match status" value="1"/>
</dbReference>
<feature type="domain" description="Cytidyltransferase-like" evidence="2">
    <location>
        <begin position="187"/>
        <end position="283"/>
    </location>
</feature>
<dbReference type="Gene3D" id="3.40.50.620">
    <property type="entry name" value="HUPs"/>
    <property type="match status" value="1"/>
</dbReference>
<reference evidence="3" key="1">
    <citation type="submission" date="2020-04" db="EMBL/GenBank/DDBJ databases">
        <title>Analysis of mating type loci in Filobasidium floriforme.</title>
        <authorList>
            <person name="Nowrousian M."/>
        </authorList>
    </citation>
    <scope>NUCLEOTIDE SEQUENCE</scope>
    <source>
        <strain evidence="3">CBS 6242</strain>
    </source>
</reference>
<sequence>MVINGEPLVEDSSQGVSRTVAFLPLGCTDGLANPESFTKHLQEAVRSTSDALAVIFYWPSRKVNPISDLSPVTRQADWDALQRFLGVMYGCAGREAAVLDRPLLDVLVLIDGLMDETCLRGKVSKIILLNEVGLNDVARFLETSPEPQMVTRFSKNLRQAGDDSVSPSHPTTAAQEKQDHRHDVAALGGTFDHLHGGHKILLTMAVAITKRRLVIGLTTDVMLKTKSHAELLEPFETRTQHLQTFLRHLSTDIEYDIIALRDTYGPTATDEMISALIVSRESAAGGLAIDQVRETNGLTRLRTYVIDVISGNHAEGAQAREYIHPTVVGKSERRLRFGWVWCGLLSTD</sequence>
<dbReference type="EMBL" id="JABELV010000035">
    <property type="protein sequence ID" value="KAG7562307.1"/>
    <property type="molecule type" value="Genomic_DNA"/>
</dbReference>
<feature type="region of interest" description="Disordered" evidence="1">
    <location>
        <begin position="159"/>
        <end position="180"/>
    </location>
</feature>
<keyword evidence="4" id="KW-1185">Reference proteome</keyword>